<accession>A0A285N2U8</accession>
<dbReference type="CDD" id="cd03360">
    <property type="entry name" value="LbH_AT_putative"/>
    <property type="match status" value="1"/>
</dbReference>
<proteinExistence type="inferred from homology"/>
<dbReference type="InterPro" id="IPR001451">
    <property type="entry name" value="Hexapep"/>
</dbReference>
<sequence length="231" mass="26002">MQNTDKIVIFGTGEIAELAYYYFTDDSPYEVVAFVADDEFIDSDNFLGLPLIKFSQIEKYYPPTEYGAHVALSYRKLNRIREQKYYEMKDKGYRLVSYVSSNLVNLKRGVSIGDNCFILENQTIQHNVKIGNNVVLWSGNHIGHGSSIGDHTYISSHVVVSGHCTIGKRCFIGVNATLKDFIKVGDDVFITMGALVTRDIPDGSVVLTESSKILKSDDKLAIRLKKMYFSL</sequence>
<dbReference type="OrthoDB" id="1115300at2"/>
<dbReference type="GO" id="GO:0016746">
    <property type="term" value="F:acyltransferase activity"/>
    <property type="evidence" value="ECO:0007669"/>
    <property type="project" value="UniProtKB-KW"/>
</dbReference>
<dbReference type="PANTHER" id="PTHR43300:SF4">
    <property type="entry name" value="ACYL-[ACYL-CARRIER-PROTEIN]--UDP-N-ACETYLGLUCOSAMINE O-ACYLTRANSFERASE"/>
    <property type="match status" value="1"/>
</dbReference>
<reference evidence="3" key="1">
    <citation type="submission" date="2017-09" db="EMBL/GenBank/DDBJ databases">
        <authorList>
            <person name="Varghese N."/>
            <person name="Submissions S."/>
        </authorList>
    </citation>
    <scope>NUCLEOTIDE SEQUENCE [LARGE SCALE GENOMIC DNA]</scope>
    <source>
        <strain evidence="3">DSM 15103</strain>
    </source>
</reference>
<dbReference type="Gene3D" id="3.40.50.720">
    <property type="entry name" value="NAD(P)-binding Rossmann-like Domain"/>
    <property type="match status" value="1"/>
</dbReference>
<dbReference type="InterPro" id="IPR020019">
    <property type="entry name" value="AcTrfase_PglD-like"/>
</dbReference>
<dbReference type="InterPro" id="IPR011004">
    <property type="entry name" value="Trimer_LpxA-like_sf"/>
</dbReference>
<gene>
    <name evidence="2" type="ORF">SAMN06265182_0468</name>
</gene>
<dbReference type="NCBIfam" id="TIGR03570">
    <property type="entry name" value="NeuD_NnaD"/>
    <property type="match status" value="1"/>
</dbReference>
<keyword evidence="2" id="KW-0012">Acyltransferase</keyword>
<keyword evidence="2" id="KW-0808">Transferase</keyword>
<evidence type="ECO:0000313" key="3">
    <source>
        <dbReference type="Proteomes" id="UP000219036"/>
    </source>
</evidence>
<dbReference type="Proteomes" id="UP000219036">
    <property type="component" value="Unassembled WGS sequence"/>
</dbReference>
<dbReference type="Pfam" id="PF00132">
    <property type="entry name" value="Hexapep"/>
    <property type="match status" value="1"/>
</dbReference>
<evidence type="ECO:0000256" key="1">
    <source>
        <dbReference type="ARBA" id="ARBA00007274"/>
    </source>
</evidence>
<organism evidence="2 3">
    <name type="scientific">Persephonella hydrogeniphila</name>
    <dbReference type="NCBI Taxonomy" id="198703"/>
    <lineage>
        <taxon>Bacteria</taxon>
        <taxon>Pseudomonadati</taxon>
        <taxon>Aquificota</taxon>
        <taxon>Aquificia</taxon>
        <taxon>Aquificales</taxon>
        <taxon>Hydrogenothermaceae</taxon>
        <taxon>Persephonella</taxon>
    </lineage>
</organism>
<dbReference type="AlphaFoldDB" id="A0A285N2U8"/>
<dbReference type="Gene3D" id="2.160.10.10">
    <property type="entry name" value="Hexapeptide repeat proteins"/>
    <property type="match status" value="1"/>
</dbReference>
<dbReference type="RefSeq" id="WP_096999648.1">
    <property type="nucleotide sequence ID" value="NZ_OBEI01000001.1"/>
</dbReference>
<dbReference type="Pfam" id="PF14602">
    <property type="entry name" value="Hexapep_2"/>
    <property type="match status" value="1"/>
</dbReference>
<keyword evidence="3" id="KW-1185">Reference proteome</keyword>
<protein>
    <submittedName>
        <fullName evidence="2">Sugar O-acyltransferase, sialic acid O-acetyltransferase NeuD family</fullName>
    </submittedName>
</protein>
<evidence type="ECO:0000313" key="2">
    <source>
        <dbReference type="EMBL" id="SNZ03772.1"/>
    </source>
</evidence>
<dbReference type="EMBL" id="OBEI01000001">
    <property type="protein sequence ID" value="SNZ03772.1"/>
    <property type="molecule type" value="Genomic_DNA"/>
</dbReference>
<dbReference type="PANTHER" id="PTHR43300">
    <property type="entry name" value="ACETYLTRANSFERASE"/>
    <property type="match status" value="1"/>
</dbReference>
<comment type="similarity">
    <text evidence="1">Belongs to the transferase hexapeptide repeat family.</text>
</comment>
<dbReference type="InterPro" id="IPR050179">
    <property type="entry name" value="Trans_hexapeptide_repeat"/>
</dbReference>
<dbReference type="SUPFAM" id="SSF51161">
    <property type="entry name" value="Trimeric LpxA-like enzymes"/>
    <property type="match status" value="1"/>
</dbReference>
<name>A0A285N2U8_9AQUI</name>